<evidence type="ECO:0000313" key="1">
    <source>
        <dbReference type="EMBL" id="EWM19933.1"/>
    </source>
</evidence>
<gene>
    <name evidence="1" type="ORF">Naga_102930g1</name>
</gene>
<proteinExistence type="predicted"/>
<sequence length="162" mass="17504">SLPPSLPPSTLECACSPFQACRASRRPQSLPLTCSHPPSLPPSLPPAVPPSLLPDLLFIPEGWWHQVTSGPQTIAVNYVRCFLTPPPLPLSLPPSRPPSLLRPFSPFCSSAFLTWLPPSPSLLCFSYTPFPPSLPSFLPHSLPPSFPPSLPPFPPVVVRGLH</sequence>
<protein>
    <recommendedName>
        <fullName evidence="3">JmjC domain-containing protein</fullName>
    </recommendedName>
</protein>
<dbReference type="Proteomes" id="UP000019335">
    <property type="component" value="Unassembled WGS sequence"/>
</dbReference>
<dbReference type="AlphaFoldDB" id="W7T8Y5"/>
<evidence type="ECO:0000313" key="2">
    <source>
        <dbReference type="Proteomes" id="UP000019335"/>
    </source>
</evidence>
<accession>W7T8Y5</accession>
<name>W7T8Y5_9STRA</name>
<comment type="caution">
    <text evidence="1">The sequence shown here is derived from an EMBL/GenBank/DDBJ whole genome shotgun (WGS) entry which is preliminary data.</text>
</comment>
<evidence type="ECO:0008006" key="3">
    <source>
        <dbReference type="Google" id="ProtNLM"/>
    </source>
</evidence>
<dbReference type="InterPro" id="IPR014710">
    <property type="entry name" value="RmlC-like_jellyroll"/>
</dbReference>
<dbReference type="EMBL" id="AZIL01003677">
    <property type="protein sequence ID" value="EWM19933.1"/>
    <property type="molecule type" value="Genomic_DNA"/>
</dbReference>
<dbReference type="SUPFAM" id="SSF51197">
    <property type="entry name" value="Clavaminate synthase-like"/>
    <property type="match status" value="1"/>
</dbReference>
<feature type="non-terminal residue" evidence="1">
    <location>
        <position position="1"/>
    </location>
</feature>
<dbReference type="Gene3D" id="2.60.120.10">
    <property type="entry name" value="Jelly Rolls"/>
    <property type="match status" value="1"/>
</dbReference>
<reference evidence="1 2" key="1">
    <citation type="journal article" date="2014" name="Mol. Plant">
        <title>Chromosome Scale Genome Assembly and Transcriptome Profiling of Nannochloropsis gaditana in Nitrogen Depletion.</title>
        <authorList>
            <person name="Corteggiani Carpinelli E."/>
            <person name="Telatin A."/>
            <person name="Vitulo N."/>
            <person name="Forcato C."/>
            <person name="D'Angelo M."/>
            <person name="Schiavon R."/>
            <person name="Vezzi A."/>
            <person name="Giacometti G.M."/>
            <person name="Morosinotto T."/>
            <person name="Valle G."/>
        </authorList>
    </citation>
    <scope>NUCLEOTIDE SEQUENCE [LARGE SCALE GENOMIC DNA]</scope>
    <source>
        <strain evidence="1 2">B-31</strain>
    </source>
</reference>
<organism evidence="1 2">
    <name type="scientific">Nannochloropsis gaditana</name>
    <dbReference type="NCBI Taxonomy" id="72520"/>
    <lineage>
        <taxon>Eukaryota</taxon>
        <taxon>Sar</taxon>
        <taxon>Stramenopiles</taxon>
        <taxon>Ochrophyta</taxon>
        <taxon>Eustigmatophyceae</taxon>
        <taxon>Eustigmatales</taxon>
        <taxon>Monodopsidaceae</taxon>
        <taxon>Nannochloropsis</taxon>
    </lineage>
</organism>
<keyword evidence="2" id="KW-1185">Reference proteome</keyword>